<organism evidence="2 3">
    <name type="scientific">Thalassotalea agarivorans</name>
    <name type="common">Thalassomonas agarivorans</name>
    <dbReference type="NCBI Taxonomy" id="349064"/>
    <lineage>
        <taxon>Bacteria</taxon>
        <taxon>Pseudomonadati</taxon>
        <taxon>Pseudomonadota</taxon>
        <taxon>Gammaproteobacteria</taxon>
        <taxon>Alteromonadales</taxon>
        <taxon>Colwelliaceae</taxon>
        <taxon>Thalassotalea</taxon>
    </lineage>
</organism>
<dbReference type="Proteomes" id="UP000199308">
    <property type="component" value="Unassembled WGS sequence"/>
</dbReference>
<dbReference type="RefSeq" id="WP_093331498.1">
    <property type="nucleotide sequence ID" value="NZ_AP027363.1"/>
</dbReference>
<keyword evidence="3" id="KW-1185">Reference proteome</keyword>
<evidence type="ECO:0000313" key="2">
    <source>
        <dbReference type="EMBL" id="SET78422.1"/>
    </source>
</evidence>
<reference evidence="2 3" key="1">
    <citation type="submission" date="2016-10" db="EMBL/GenBank/DDBJ databases">
        <authorList>
            <person name="de Groot N.N."/>
        </authorList>
    </citation>
    <scope>NUCLEOTIDE SEQUENCE [LARGE SCALE GENOMIC DNA]</scope>
    <source>
        <strain evidence="2 3">DSM 19706</strain>
    </source>
</reference>
<proteinExistence type="predicted"/>
<evidence type="ECO:0000256" key="1">
    <source>
        <dbReference type="SAM" id="Phobius"/>
    </source>
</evidence>
<dbReference type="AlphaFoldDB" id="A0A1I0H400"/>
<sequence>MTETTISLSTIEAELLSMEKGLDKISIQFGKKLLLIQRNKIYKQSNFTSFTAWLNHYLKTSDKKRTFLWESLSVAKFLESINFSNIEIEPSKPSGLYPISQIYKINQDKDEAISYINQLNDNKLTIKDLKQKLADIKTPSEEGGVEQPLGMWKIIKPVALFSLISAGLITALSVLDITIN</sequence>
<keyword evidence="1" id="KW-0812">Transmembrane</keyword>
<feature type="transmembrane region" description="Helical" evidence="1">
    <location>
        <begin position="158"/>
        <end position="179"/>
    </location>
</feature>
<evidence type="ECO:0000313" key="3">
    <source>
        <dbReference type="Proteomes" id="UP000199308"/>
    </source>
</evidence>
<accession>A0A1I0H400</accession>
<gene>
    <name evidence="2" type="ORF">SAMN05660429_02679</name>
</gene>
<name>A0A1I0H400_THASX</name>
<dbReference type="STRING" id="349064.SAMN05660429_02679"/>
<keyword evidence="1" id="KW-0472">Membrane</keyword>
<dbReference type="EMBL" id="FOHK01000014">
    <property type="protein sequence ID" value="SET78422.1"/>
    <property type="molecule type" value="Genomic_DNA"/>
</dbReference>
<protein>
    <submittedName>
        <fullName evidence="2">Uncharacterized protein</fullName>
    </submittedName>
</protein>
<keyword evidence="1" id="KW-1133">Transmembrane helix</keyword>